<gene>
    <name evidence="2" type="ORF">ACFQV2_25340</name>
</gene>
<dbReference type="CDD" id="cd07043">
    <property type="entry name" value="STAS_anti-anti-sigma_factors"/>
    <property type="match status" value="1"/>
</dbReference>
<dbReference type="Gene3D" id="3.30.750.24">
    <property type="entry name" value="STAS domain"/>
    <property type="match status" value="1"/>
</dbReference>
<sequence length="99" mass="10118">MTPLTVTRREGPDGTALLAVQGEIDMSNSATLTTALEATDGPVTVDLTAVDYLDSAGLAVLFTHSDRIAVIAGPLLGPVLTYSGLADVVAVRGIDPPRA</sequence>
<dbReference type="InterPro" id="IPR002645">
    <property type="entry name" value="STAS_dom"/>
</dbReference>
<dbReference type="PROSITE" id="PS50801">
    <property type="entry name" value="STAS"/>
    <property type="match status" value="1"/>
</dbReference>
<evidence type="ECO:0000313" key="3">
    <source>
        <dbReference type="Proteomes" id="UP001596512"/>
    </source>
</evidence>
<comment type="caution">
    <text evidence="2">The sequence shown here is derived from an EMBL/GenBank/DDBJ whole genome shotgun (WGS) entry which is preliminary data.</text>
</comment>
<name>A0ABW2TTI2_9PSEU</name>
<dbReference type="EMBL" id="JBHTEY010000004">
    <property type="protein sequence ID" value="MFC7616300.1"/>
    <property type="molecule type" value="Genomic_DNA"/>
</dbReference>
<dbReference type="Pfam" id="PF01740">
    <property type="entry name" value="STAS"/>
    <property type="match status" value="1"/>
</dbReference>
<evidence type="ECO:0000259" key="1">
    <source>
        <dbReference type="PROSITE" id="PS50801"/>
    </source>
</evidence>
<reference evidence="3" key="1">
    <citation type="journal article" date="2019" name="Int. J. Syst. Evol. Microbiol.">
        <title>The Global Catalogue of Microorganisms (GCM) 10K type strain sequencing project: providing services to taxonomists for standard genome sequencing and annotation.</title>
        <authorList>
            <consortium name="The Broad Institute Genomics Platform"/>
            <consortium name="The Broad Institute Genome Sequencing Center for Infectious Disease"/>
            <person name="Wu L."/>
            <person name="Ma J."/>
        </authorList>
    </citation>
    <scope>NUCLEOTIDE SEQUENCE [LARGE SCALE GENOMIC DNA]</scope>
    <source>
        <strain evidence="3">JCM 17695</strain>
    </source>
</reference>
<dbReference type="SUPFAM" id="SSF52091">
    <property type="entry name" value="SpoIIaa-like"/>
    <property type="match status" value="1"/>
</dbReference>
<keyword evidence="3" id="KW-1185">Reference proteome</keyword>
<organism evidence="2 3">
    <name type="scientific">Actinokineospora soli</name>
    <dbReference type="NCBI Taxonomy" id="1048753"/>
    <lineage>
        <taxon>Bacteria</taxon>
        <taxon>Bacillati</taxon>
        <taxon>Actinomycetota</taxon>
        <taxon>Actinomycetes</taxon>
        <taxon>Pseudonocardiales</taxon>
        <taxon>Pseudonocardiaceae</taxon>
        <taxon>Actinokineospora</taxon>
    </lineage>
</organism>
<evidence type="ECO:0000313" key="2">
    <source>
        <dbReference type="EMBL" id="MFC7616300.1"/>
    </source>
</evidence>
<feature type="domain" description="STAS" evidence="1">
    <location>
        <begin position="13"/>
        <end position="61"/>
    </location>
</feature>
<dbReference type="InterPro" id="IPR036513">
    <property type="entry name" value="STAS_dom_sf"/>
</dbReference>
<protein>
    <submittedName>
        <fullName evidence="2">STAS domain-containing protein</fullName>
    </submittedName>
</protein>
<accession>A0ABW2TTI2</accession>
<dbReference type="Proteomes" id="UP001596512">
    <property type="component" value="Unassembled WGS sequence"/>
</dbReference>
<proteinExistence type="predicted"/>